<comment type="caution">
    <text evidence="2">The sequence shown here is derived from an EMBL/GenBank/DDBJ whole genome shotgun (WGS) entry which is preliminary data.</text>
</comment>
<name>A0A0G1X520_UNCK3</name>
<proteinExistence type="predicted"/>
<evidence type="ECO:0000256" key="1">
    <source>
        <dbReference type="SAM" id="SignalP"/>
    </source>
</evidence>
<dbReference type="AlphaFoldDB" id="A0A0G1X520"/>
<feature type="signal peptide" evidence="1">
    <location>
        <begin position="1"/>
        <end position="26"/>
    </location>
</feature>
<feature type="chain" id="PRO_5002540645" evidence="1">
    <location>
        <begin position="27"/>
        <end position="178"/>
    </location>
</feature>
<reference evidence="2 3" key="1">
    <citation type="journal article" date="2015" name="Nature">
        <title>rRNA introns, odd ribosomes, and small enigmatic genomes across a large radiation of phyla.</title>
        <authorList>
            <person name="Brown C.T."/>
            <person name="Hug L.A."/>
            <person name="Thomas B.C."/>
            <person name="Sharon I."/>
            <person name="Castelle C.J."/>
            <person name="Singh A."/>
            <person name="Wilkins M.J."/>
            <person name="Williams K.H."/>
            <person name="Banfield J.F."/>
        </authorList>
    </citation>
    <scope>NUCLEOTIDE SEQUENCE [LARGE SCALE GENOMIC DNA]</scope>
</reference>
<evidence type="ECO:0000313" key="3">
    <source>
        <dbReference type="Proteomes" id="UP000034913"/>
    </source>
</evidence>
<dbReference type="EMBL" id="LCRB01000014">
    <property type="protein sequence ID" value="KKW26228.1"/>
    <property type="molecule type" value="Genomic_DNA"/>
</dbReference>
<evidence type="ECO:0000313" key="2">
    <source>
        <dbReference type="EMBL" id="KKW26228.1"/>
    </source>
</evidence>
<accession>A0A0G1X520</accession>
<dbReference type="Proteomes" id="UP000034913">
    <property type="component" value="Unassembled WGS sequence"/>
</dbReference>
<dbReference type="PROSITE" id="PS51257">
    <property type="entry name" value="PROKAR_LIPOPROTEIN"/>
    <property type="match status" value="1"/>
</dbReference>
<sequence>MKKFLAVSLLVLAVLLVGCSPPPYRAFADYYASTWVLGEHDLRYMERLQALEGSLSGGIFFTSGNLTTEQALTFAWEPKPGEVVITTLPLAQFYFIIDETHDAPTAEFSFGYGDSYNVLNGRGELANGIGEWGVLPERADVVSLNPNQFLEGRYFGGLDQVVVRISSATLESEIYLPH</sequence>
<organism evidence="2 3">
    <name type="scientific">candidate division Kazan bacterium GW2011_GWB1_52_7</name>
    <dbReference type="NCBI Taxonomy" id="1620414"/>
    <lineage>
        <taxon>Bacteria</taxon>
        <taxon>Bacteria division Kazan-3B-28</taxon>
    </lineage>
</organism>
<gene>
    <name evidence="2" type="ORF">VF00_C0014G0006</name>
</gene>
<protein>
    <submittedName>
        <fullName evidence="2">Uncharacterized protein</fullName>
    </submittedName>
</protein>
<keyword evidence="1" id="KW-0732">Signal</keyword>